<dbReference type="Pfam" id="PF04335">
    <property type="entry name" value="VirB8"/>
    <property type="match status" value="1"/>
</dbReference>
<dbReference type="GO" id="GO:0016020">
    <property type="term" value="C:membrane"/>
    <property type="evidence" value="ECO:0007669"/>
    <property type="project" value="UniProtKB-SubCell"/>
</dbReference>
<reference evidence="8 9" key="1">
    <citation type="submission" date="2018-08" db="EMBL/GenBank/DDBJ databases">
        <title>A genome reference for cultivated species of the human gut microbiota.</title>
        <authorList>
            <person name="Zou Y."/>
            <person name="Xue W."/>
            <person name="Luo G."/>
        </authorList>
    </citation>
    <scope>NUCLEOTIDE SEQUENCE [LARGE SCALE GENOMIC DNA]</scope>
    <source>
        <strain evidence="8 9">AF29-2</strain>
    </source>
</reference>
<proteinExistence type="predicted"/>
<evidence type="ECO:0000256" key="5">
    <source>
        <dbReference type="SAM" id="MobiDB-lite"/>
    </source>
</evidence>
<evidence type="ECO:0000313" key="9">
    <source>
        <dbReference type="Proteomes" id="UP000284662"/>
    </source>
</evidence>
<dbReference type="InterPro" id="IPR035658">
    <property type="entry name" value="TrbF"/>
</dbReference>
<comment type="caution">
    <text evidence="8">The sequence shown here is derived from an EMBL/GenBank/DDBJ whole genome shotgun (WGS) entry which is preliminary data.</text>
</comment>
<evidence type="ECO:0000256" key="2">
    <source>
        <dbReference type="ARBA" id="ARBA00022692"/>
    </source>
</evidence>
<organism evidence="8 9">
    <name type="scientific">Megamonas rupellensis</name>
    <dbReference type="NCBI Taxonomy" id="491921"/>
    <lineage>
        <taxon>Bacteria</taxon>
        <taxon>Bacillati</taxon>
        <taxon>Bacillota</taxon>
        <taxon>Negativicutes</taxon>
        <taxon>Selenomonadales</taxon>
        <taxon>Selenomonadaceae</taxon>
        <taxon>Megamonas</taxon>
    </lineage>
</organism>
<evidence type="ECO:0000256" key="3">
    <source>
        <dbReference type="ARBA" id="ARBA00022989"/>
    </source>
</evidence>
<evidence type="ECO:0000256" key="6">
    <source>
        <dbReference type="SAM" id="Phobius"/>
    </source>
</evidence>
<protein>
    <submittedName>
        <fullName evidence="8">Conjugal transfer protein TrbF</fullName>
    </submittedName>
</protein>
<dbReference type="InterPro" id="IPR032710">
    <property type="entry name" value="NTF2-like_dom_sf"/>
</dbReference>
<feature type="domain" description="Bacterial virulence protein VirB8" evidence="7">
    <location>
        <begin position="38"/>
        <end position="236"/>
    </location>
</feature>
<evidence type="ECO:0000259" key="7">
    <source>
        <dbReference type="Pfam" id="PF04335"/>
    </source>
</evidence>
<keyword evidence="2 6" id="KW-0812">Transmembrane</keyword>
<keyword evidence="3 6" id="KW-1133">Transmembrane helix</keyword>
<dbReference type="Proteomes" id="UP000284662">
    <property type="component" value="Unassembled WGS sequence"/>
</dbReference>
<dbReference type="SUPFAM" id="SSF54427">
    <property type="entry name" value="NTF2-like"/>
    <property type="match status" value="1"/>
</dbReference>
<gene>
    <name evidence="8" type="ORF">DWZ11_09540</name>
</gene>
<dbReference type="EMBL" id="QRST01000022">
    <property type="protein sequence ID" value="RGQ03446.1"/>
    <property type="molecule type" value="Genomic_DNA"/>
</dbReference>
<comment type="subcellular location">
    <subcellularLocation>
        <location evidence="1">Membrane</location>
        <topology evidence="1">Single-pass membrane protein</topology>
    </subcellularLocation>
</comment>
<evidence type="ECO:0000256" key="4">
    <source>
        <dbReference type="ARBA" id="ARBA00023136"/>
    </source>
</evidence>
<keyword evidence="4 6" id="KW-0472">Membrane</keyword>
<name>A0A411ZKT2_9FIRM</name>
<dbReference type="AlphaFoldDB" id="A0A411ZKT2"/>
<dbReference type="InterPro" id="IPR007430">
    <property type="entry name" value="VirB8"/>
</dbReference>
<feature type="region of interest" description="Disordered" evidence="5">
    <location>
        <begin position="1"/>
        <end position="21"/>
    </location>
</feature>
<evidence type="ECO:0000313" key="8">
    <source>
        <dbReference type="EMBL" id="RGQ03446.1"/>
    </source>
</evidence>
<dbReference type="Gene3D" id="3.10.450.230">
    <property type="entry name" value="VirB8 protein"/>
    <property type="match status" value="1"/>
</dbReference>
<dbReference type="RefSeq" id="WP_117976975.1">
    <property type="nucleotide sequence ID" value="NZ_QRST01000022.1"/>
</dbReference>
<dbReference type="CDD" id="cd16425">
    <property type="entry name" value="TrbF"/>
    <property type="match status" value="1"/>
</dbReference>
<evidence type="ECO:0000256" key="1">
    <source>
        <dbReference type="ARBA" id="ARBA00004167"/>
    </source>
</evidence>
<accession>A0A411ZKT2</accession>
<feature type="transmembrane region" description="Helical" evidence="6">
    <location>
        <begin position="50"/>
        <end position="72"/>
    </location>
</feature>
<sequence length="240" mass="27035">MNGEQKFIPSGEPTDTFDKKKGGRFKSYSTFQNDLYNLALDKDVAKKRNLIYLILIIICVIATVFVTTTASYKTYVVRVNEATGEVQTGGELKVTNYTPQEAEIRHFLAEFILDTRTIPLDPIQYKNGLEKSKHFMTSEASQKFNALLIKDDPVKKLGRSTIQPEIRSVQLQPGSKSTYQVRWSEEEYSLTGGATGKKTYYVGLFNVGVDNRGQKEAEFLINPLGIKIKDLNISQEEGQS</sequence>